<organism evidence="2 3">
    <name type="scientific">Catenulispora yoronensis</name>
    <dbReference type="NCBI Taxonomy" id="450799"/>
    <lineage>
        <taxon>Bacteria</taxon>
        <taxon>Bacillati</taxon>
        <taxon>Actinomycetota</taxon>
        <taxon>Actinomycetes</taxon>
        <taxon>Catenulisporales</taxon>
        <taxon>Catenulisporaceae</taxon>
        <taxon>Catenulispora</taxon>
    </lineage>
</organism>
<feature type="domain" description="ESX-1 secretion system protein EccA1-like N-terminal" evidence="1">
    <location>
        <begin position="30"/>
        <end position="134"/>
    </location>
</feature>
<dbReference type="Pfam" id="PF21545">
    <property type="entry name" value="T7SS_EccA1_N"/>
    <property type="match status" value="1"/>
</dbReference>
<proteinExistence type="predicted"/>
<gene>
    <name evidence="2" type="ORF">GCM10009839_58460</name>
</gene>
<dbReference type="Proteomes" id="UP001500751">
    <property type="component" value="Unassembled WGS sequence"/>
</dbReference>
<keyword evidence="3" id="KW-1185">Reference proteome</keyword>
<reference evidence="2 3" key="1">
    <citation type="journal article" date="2019" name="Int. J. Syst. Evol. Microbiol.">
        <title>The Global Catalogue of Microorganisms (GCM) 10K type strain sequencing project: providing services to taxonomists for standard genome sequencing and annotation.</title>
        <authorList>
            <consortium name="The Broad Institute Genomics Platform"/>
            <consortium name="The Broad Institute Genome Sequencing Center for Infectious Disease"/>
            <person name="Wu L."/>
            <person name="Ma J."/>
        </authorList>
    </citation>
    <scope>NUCLEOTIDE SEQUENCE [LARGE SCALE GENOMIC DNA]</scope>
    <source>
        <strain evidence="2 3">JCM 16014</strain>
    </source>
</reference>
<accession>A0ABN2V0G8</accession>
<comment type="caution">
    <text evidence="2">The sequence shown here is derived from an EMBL/GenBank/DDBJ whole genome shotgun (WGS) entry which is preliminary data.</text>
</comment>
<evidence type="ECO:0000313" key="2">
    <source>
        <dbReference type="EMBL" id="GAA2046436.1"/>
    </source>
</evidence>
<name>A0ABN2V0G8_9ACTN</name>
<dbReference type="Gene3D" id="1.25.40.10">
    <property type="entry name" value="Tetratricopeptide repeat domain"/>
    <property type="match status" value="1"/>
</dbReference>
<dbReference type="EMBL" id="BAAAQN010000041">
    <property type="protein sequence ID" value="GAA2046436.1"/>
    <property type="molecule type" value="Genomic_DNA"/>
</dbReference>
<protein>
    <recommendedName>
        <fullName evidence="1">ESX-1 secretion system protein EccA1-like N-terminal domain-containing protein</fullName>
    </recommendedName>
</protein>
<dbReference type="RefSeq" id="WP_344668885.1">
    <property type="nucleotide sequence ID" value="NZ_BAAAQN010000041.1"/>
</dbReference>
<sequence>MNSEEADQKPGLLARRRAESSWRAAVRALGARDTEAARSGFLATVEHDPTCADGWLGLHHLGVDRPKALRAMERHSAHLGALRTSNRTPLSSAYWLGRHAPGQQLDNRLDVWRAVTAYQIESGQHADAAARLSMATLFVAASCGPGLAGRVLEEVATPE</sequence>
<dbReference type="InterPro" id="IPR049078">
    <property type="entry name" value="T7SS_EccA1-like_N"/>
</dbReference>
<dbReference type="InterPro" id="IPR011990">
    <property type="entry name" value="TPR-like_helical_dom_sf"/>
</dbReference>
<evidence type="ECO:0000259" key="1">
    <source>
        <dbReference type="Pfam" id="PF21545"/>
    </source>
</evidence>
<evidence type="ECO:0000313" key="3">
    <source>
        <dbReference type="Proteomes" id="UP001500751"/>
    </source>
</evidence>